<reference evidence="3" key="3">
    <citation type="submission" date="2022-06" db="UniProtKB">
        <authorList>
            <consortium name="EnsemblMetazoa"/>
        </authorList>
    </citation>
    <scope>IDENTIFICATION</scope>
</reference>
<evidence type="ECO:0008006" key="5">
    <source>
        <dbReference type="Google" id="ProtNLM"/>
    </source>
</evidence>
<evidence type="ECO:0000313" key="3">
    <source>
        <dbReference type="EnsemblMetazoa" id="KAF7488673.1"/>
    </source>
</evidence>
<evidence type="ECO:0000313" key="4">
    <source>
        <dbReference type="Proteomes" id="UP000070412"/>
    </source>
</evidence>
<dbReference type="PANTHER" id="PTHR34179:SF1">
    <property type="entry name" value="TUMOR PROTEIN P53-INDUCIBLE PROTEIN 13"/>
    <property type="match status" value="1"/>
</dbReference>
<dbReference type="Pfam" id="PF11303">
    <property type="entry name" value="DUF3105"/>
    <property type="match status" value="1"/>
</dbReference>
<dbReference type="EMBL" id="WVUK01000065">
    <property type="protein sequence ID" value="KAF7488673.1"/>
    <property type="molecule type" value="Genomic_DNA"/>
</dbReference>
<evidence type="ECO:0000256" key="1">
    <source>
        <dbReference type="SAM" id="SignalP"/>
    </source>
</evidence>
<reference evidence="4" key="1">
    <citation type="journal article" date="2020" name="PLoS Negl. Trop. Dis.">
        <title>High-quality nuclear genome for Sarcoptes scabiei-A critical resource for a neglected parasite.</title>
        <authorList>
            <person name="Korhonen P.K."/>
            <person name="Gasser R.B."/>
            <person name="Ma G."/>
            <person name="Wang T."/>
            <person name="Stroehlein A.J."/>
            <person name="Young N.D."/>
            <person name="Ang C.S."/>
            <person name="Fernando D.D."/>
            <person name="Lu H.C."/>
            <person name="Taylor S."/>
            <person name="Reynolds S.L."/>
            <person name="Mofiz E."/>
            <person name="Najaraj S.H."/>
            <person name="Gowda H."/>
            <person name="Madugundu A."/>
            <person name="Renuse S."/>
            <person name="Holt D."/>
            <person name="Pandey A."/>
            <person name="Papenfuss A.T."/>
            <person name="Fischer K."/>
        </authorList>
    </citation>
    <scope>NUCLEOTIDE SEQUENCE [LARGE SCALE GENOMIC DNA]</scope>
</reference>
<dbReference type="GO" id="GO:0005737">
    <property type="term" value="C:cytoplasm"/>
    <property type="evidence" value="ECO:0007669"/>
    <property type="project" value="TreeGrafter"/>
</dbReference>
<dbReference type="OrthoDB" id="5960270at2759"/>
<dbReference type="PANTHER" id="PTHR34179">
    <property type="entry name" value="TUMOR PROTEIN P53-INDUCIBLE PROTEIN 13"/>
    <property type="match status" value="1"/>
</dbReference>
<dbReference type="AlphaFoldDB" id="A0A834R2G0"/>
<sequence>MMIIREIWIIFFISILQTAIGKLTEELIRQNIIQQDSKHRIRMGVSNVQCDDAKTNLELDYNDSPVNYSCYQKYSLPIDEKIESIYRCHNLTKDYTPQHFCMKDSIQYDEMLPTHGDHRPLWPVYGEYLFVPPQRWLHNIEHGAIVMLYHPCADRMMVAKLKRLLTTCIRKHIITPDAIRVSIERPLVLIAWACRLEMNNFNASLALSFIKKHSLQGPEGTYPKEGQFTRHLIRKATIPFGSNYKDEIICPFLSF</sequence>
<gene>
    <name evidence="2" type="ORF">SSS_8666</name>
</gene>
<proteinExistence type="predicted"/>
<feature type="signal peptide" evidence="1">
    <location>
        <begin position="1"/>
        <end position="21"/>
    </location>
</feature>
<name>A0A834R2G0_SARSC</name>
<keyword evidence="4" id="KW-1185">Reference proteome</keyword>
<protein>
    <recommendedName>
        <fullName evidence="5">DUF3105 domain containing protein</fullName>
    </recommendedName>
</protein>
<reference evidence="2" key="2">
    <citation type="submission" date="2020-01" db="EMBL/GenBank/DDBJ databases">
        <authorList>
            <person name="Korhonen P.K.K."/>
            <person name="Guangxu M.G."/>
            <person name="Wang T.W."/>
            <person name="Stroehlein A.J.S."/>
            <person name="Young N.D."/>
            <person name="Ang C.-S.A."/>
            <person name="Fernando D.W.F."/>
            <person name="Lu H.L."/>
            <person name="Taylor S.T."/>
            <person name="Ehtesham M.E.M."/>
            <person name="Najaraj S.H.N."/>
            <person name="Harsha G.H.G."/>
            <person name="Madugundu A.M."/>
            <person name="Renuse S.R."/>
            <person name="Holt D.H."/>
            <person name="Pandey A.P."/>
            <person name="Papenfuss A.P."/>
            <person name="Gasser R.B.G."/>
            <person name="Fischer K.F."/>
        </authorList>
    </citation>
    <scope>NUCLEOTIDE SEQUENCE</scope>
    <source>
        <strain evidence="2">SSS_KF_BRIS2020</strain>
    </source>
</reference>
<organism evidence="2">
    <name type="scientific">Sarcoptes scabiei</name>
    <name type="common">Itch mite</name>
    <name type="synonym">Acarus scabiei</name>
    <dbReference type="NCBI Taxonomy" id="52283"/>
    <lineage>
        <taxon>Eukaryota</taxon>
        <taxon>Metazoa</taxon>
        <taxon>Ecdysozoa</taxon>
        <taxon>Arthropoda</taxon>
        <taxon>Chelicerata</taxon>
        <taxon>Arachnida</taxon>
        <taxon>Acari</taxon>
        <taxon>Acariformes</taxon>
        <taxon>Sarcoptiformes</taxon>
        <taxon>Astigmata</taxon>
        <taxon>Psoroptidia</taxon>
        <taxon>Sarcoptoidea</taxon>
        <taxon>Sarcoptidae</taxon>
        <taxon>Sarcoptinae</taxon>
        <taxon>Sarcoptes</taxon>
    </lineage>
</organism>
<feature type="chain" id="PRO_5038259160" description="DUF3105 domain containing protein" evidence="1">
    <location>
        <begin position="22"/>
        <end position="255"/>
    </location>
</feature>
<dbReference type="EnsemblMetazoa" id="SSS_8666s_mrna">
    <property type="protein sequence ID" value="KAF7488673.1"/>
    <property type="gene ID" value="SSS_8666"/>
</dbReference>
<keyword evidence="1" id="KW-0732">Signal</keyword>
<dbReference type="Proteomes" id="UP000070412">
    <property type="component" value="Unassembled WGS sequence"/>
</dbReference>
<dbReference type="InterPro" id="IPR021454">
    <property type="entry name" value="DUF3105"/>
</dbReference>
<accession>A0A834R2G0</accession>
<evidence type="ECO:0000313" key="2">
    <source>
        <dbReference type="EMBL" id="KAF7488673.1"/>
    </source>
</evidence>